<proteinExistence type="predicted"/>
<keyword evidence="2" id="KW-1185">Reference proteome</keyword>
<evidence type="ECO:0000313" key="1">
    <source>
        <dbReference type="EMBL" id="GGJ94336.1"/>
    </source>
</evidence>
<evidence type="ECO:0000313" key="2">
    <source>
        <dbReference type="Proteomes" id="UP000649739"/>
    </source>
</evidence>
<dbReference type="Proteomes" id="UP000649739">
    <property type="component" value="Unassembled WGS sequence"/>
</dbReference>
<gene>
    <name evidence="1" type="ORF">GCM10010123_25220</name>
</gene>
<dbReference type="InterPro" id="IPR016084">
    <property type="entry name" value="Haem_Oase-like_multi-hlx"/>
</dbReference>
<dbReference type="RefSeq" id="WP_189170319.1">
    <property type="nucleotide sequence ID" value="NZ_BMQB01000005.1"/>
</dbReference>
<dbReference type="AlphaFoldDB" id="A0A8J3B7S4"/>
<dbReference type="Gene3D" id="1.20.910.10">
    <property type="entry name" value="Heme oxygenase-like"/>
    <property type="match status" value="1"/>
</dbReference>
<protein>
    <submittedName>
        <fullName evidence="1">Uncharacterized protein</fullName>
    </submittedName>
</protein>
<organism evidence="1 2">
    <name type="scientific">Pilimelia anulata</name>
    <dbReference type="NCBI Taxonomy" id="53371"/>
    <lineage>
        <taxon>Bacteria</taxon>
        <taxon>Bacillati</taxon>
        <taxon>Actinomycetota</taxon>
        <taxon>Actinomycetes</taxon>
        <taxon>Micromonosporales</taxon>
        <taxon>Micromonosporaceae</taxon>
        <taxon>Pilimelia</taxon>
    </lineage>
</organism>
<accession>A0A8J3B7S4</accession>
<reference evidence="1" key="1">
    <citation type="journal article" date="2014" name="Int. J. Syst. Evol. Microbiol.">
        <title>Complete genome sequence of Corynebacterium casei LMG S-19264T (=DSM 44701T), isolated from a smear-ripened cheese.</title>
        <authorList>
            <consortium name="US DOE Joint Genome Institute (JGI-PGF)"/>
            <person name="Walter F."/>
            <person name="Albersmeier A."/>
            <person name="Kalinowski J."/>
            <person name="Ruckert C."/>
        </authorList>
    </citation>
    <scope>NUCLEOTIDE SEQUENCE</scope>
    <source>
        <strain evidence="1">JCM 3090</strain>
    </source>
</reference>
<comment type="caution">
    <text evidence="1">The sequence shown here is derived from an EMBL/GenBank/DDBJ whole genome shotgun (WGS) entry which is preliminary data.</text>
</comment>
<sequence>MTVTARELLAEIQRDAAAVPWANRFVAAVADGRAPLPAVAALAAEEWHIIPSDRRSFLVLAARSAEPAAIGLFTALAQGEDAVLPLVPPLAAAAGLDAAGLAAYEPRPGAQAYAGRVAWLALHADPAAAALAIVANFGAWGGYCAALAAGLRARYGFDDAACAFPDFFATPAPELVERAVAAAQAALDAGRPLADARRQGRLLHAYEMQFWDTLADLPT</sequence>
<dbReference type="EMBL" id="BMQB01000005">
    <property type="protein sequence ID" value="GGJ94336.1"/>
    <property type="molecule type" value="Genomic_DNA"/>
</dbReference>
<reference evidence="1" key="2">
    <citation type="submission" date="2020-09" db="EMBL/GenBank/DDBJ databases">
        <authorList>
            <person name="Sun Q."/>
            <person name="Ohkuma M."/>
        </authorList>
    </citation>
    <scope>NUCLEOTIDE SEQUENCE</scope>
    <source>
        <strain evidence="1">JCM 3090</strain>
    </source>
</reference>
<name>A0A8J3B7S4_9ACTN</name>
<dbReference type="SUPFAM" id="SSF48613">
    <property type="entry name" value="Heme oxygenase-like"/>
    <property type="match status" value="1"/>
</dbReference>